<feature type="domain" description="RRM" evidence="3">
    <location>
        <begin position="20"/>
        <end position="99"/>
    </location>
</feature>
<evidence type="ECO:0000313" key="4">
    <source>
        <dbReference type="EMBL" id="CAF9923134.1"/>
    </source>
</evidence>
<dbReference type="OrthoDB" id="5376188at2759"/>
<dbReference type="GO" id="GO:0003723">
    <property type="term" value="F:RNA binding"/>
    <property type="evidence" value="ECO:0007669"/>
    <property type="project" value="UniProtKB-UniRule"/>
</dbReference>
<name>A0A8H3FEK5_9LECA</name>
<evidence type="ECO:0000256" key="1">
    <source>
        <dbReference type="PROSITE-ProRule" id="PRU00176"/>
    </source>
</evidence>
<gene>
    <name evidence="4" type="ORF">IMSHALPRED_005860</name>
</gene>
<protein>
    <recommendedName>
        <fullName evidence="3">RRM domain-containing protein</fullName>
    </recommendedName>
</protein>
<keyword evidence="1" id="KW-0694">RNA-binding</keyword>
<dbReference type="InterPro" id="IPR000504">
    <property type="entry name" value="RRM_dom"/>
</dbReference>
<sequence length="307" mass="34823">MAYTNYGRYANELDDEIIPTAIMIKNIPLDWKTDDLLHLMCQVKLPPPKAVNYLYDNYHVFRGMAFLTSASPDEARQVIQGLDYHQVSGRKLNVQYKRKRPECIARQSHLRMAPSQPTHYPYTNIRDNAYTHRQAKNSSTSRSVREHTPPAESYNLLMGYQTDPAEKEKLRRFLAQTGDYQEAVNEFAKNRVRESQEAGLGGDMEISPILGMRPGTPGELQQIADMEGRFGLGGGPSSDGSLTVKHEGEQDVTNGSKDRLTEGINLTSLKEKLETRLAEQEAELDERNGKRSVGLERIDHDHKERYG</sequence>
<evidence type="ECO:0000256" key="2">
    <source>
        <dbReference type="SAM" id="MobiDB-lite"/>
    </source>
</evidence>
<dbReference type="PROSITE" id="PS50102">
    <property type="entry name" value="RRM"/>
    <property type="match status" value="1"/>
</dbReference>
<evidence type="ECO:0000313" key="5">
    <source>
        <dbReference type="Proteomes" id="UP000664534"/>
    </source>
</evidence>
<dbReference type="InterPro" id="IPR012677">
    <property type="entry name" value="Nucleotide-bd_a/b_plait_sf"/>
</dbReference>
<accession>A0A8H3FEK5</accession>
<comment type="caution">
    <text evidence="4">The sequence shown here is derived from an EMBL/GenBank/DDBJ whole genome shotgun (WGS) entry which is preliminary data.</text>
</comment>
<dbReference type="SMART" id="SM00360">
    <property type="entry name" value="RRM"/>
    <property type="match status" value="1"/>
</dbReference>
<dbReference type="EMBL" id="CAJPDT010000032">
    <property type="protein sequence ID" value="CAF9923134.1"/>
    <property type="molecule type" value="Genomic_DNA"/>
</dbReference>
<evidence type="ECO:0000259" key="3">
    <source>
        <dbReference type="PROSITE" id="PS50102"/>
    </source>
</evidence>
<feature type="region of interest" description="Disordered" evidence="2">
    <location>
        <begin position="231"/>
        <end position="263"/>
    </location>
</feature>
<dbReference type="Gene3D" id="3.30.70.330">
    <property type="match status" value="1"/>
</dbReference>
<dbReference type="Proteomes" id="UP000664534">
    <property type="component" value="Unassembled WGS sequence"/>
</dbReference>
<reference evidence="4" key="1">
    <citation type="submission" date="2021-03" db="EMBL/GenBank/DDBJ databases">
        <authorList>
            <person name="Tagirdzhanova G."/>
        </authorList>
    </citation>
    <scope>NUCLEOTIDE SEQUENCE</scope>
</reference>
<proteinExistence type="predicted"/>
<dbReference type="SUPFAM" id="SSF54928">
    <property type="entry name" value="RNA-binding domain, RBD"/>
    <property type="match status" value="1"/>
</dbReference>
<dbReference type="AlphaFoldDB" id="A0A8H3FEK5"/>
<dbReference type="InterPro" id="IPR035979">
    <property type="entry name" value="RBD_domain_sf"/>
</dbReference>
<feature type="region of interest" description="Disordered" evidence="2">
    <location>
        <begin position="278"/>
        <end position="307"/>
    </location>
</feature>
<keyword evidence="5" id="KW-1185">Reference proteome</keyword>
<organism evidence="4 5">
    <name type="scientific">Imshaugia aleurites</name>
    <dbReference type="NCBI Taxonomy" id="172621"/>
    <lineage>
        <taxon>Eukaryota</taxon>
        <taxon>Fungi</taxon>
        <taxon>Dikarya</taxon>
        <taxon>Ascomycota</taxon>
        <taxon>Pezizomycotina</taxon>
        <taxon>Lecanoromycetes</taxon>
        <taxon>OSLEUM clade</taxon>
        <taxon>Lecanoromycetidae</taxon>
        <taxon>Lecanorales</taxon>
        <taxon>Lecanorineae</taxon>
        <taxon>Parmeliaceae</taxon>
        <taxon>Imshaugia</taxon>
    </lineage>
</organism>